<dbReference type="GO" id="GO:0051301">
    <property type="term" value="P:cell division"/>
    <property type="evidence" value="ECO:0007669"/>
    <property type="project" value="UniProtKB-KW"/>
</dbReference>
<evidence type="ECO:0000256" key="6">
    <source>
        <dbReference type="ARBA" id="ARBA00023054"/>
    </source>
</evidence>
<feature type="compositionally biased region" description="Pro residues" evidence="10">
    <location>
        <begin position="216"/>
        <end position="227"/>
    </location>
</feature>
<evidence type="ECO:0000256" key="7">
    <source>
        <dbReference type="ARBA" id="ARBA00023306"/>
    </source>
</evidence>
<comment type="similarity">
    <text evidence="2">Belongs to the DivIVA family.</text>
</comment>
<dbReference type="InterPro" id="IPR019933">
    <property type="entry name" value="DivIVA_domain"/>
</dbReference>
<evidence type="ECO:0000256" key="2">
    <source>
        <dbReference type="ARBA" id="ARBA00009008"/>
    </source>
</evidence>
<dbReference type="Proteomes" id="UP000199546">
    <property type="component" value="Unassembled WGS sequence"/>
</dbReference>
<keyword evidence="5" id="KW-0132">Cell division</keyword>
<dbReference type="Gene3D" id="6.10.250.660">
    <property type="match status" value="1"/>
</dbReference>
<name>A0A1I6YK88_9ACTN</name>
<gene>
    <name evidence="11" type="ORF">SAMN05660657_01140</name>
</gene>
<dbReference type="PANTHER" id="PTHR35794:SF2">
    <property type="entry name" value="CELL DIVISION PROTEIN DIVIVA"/>
    <property type="match status" value="1"/>
</dbReference>
<dbReference type="InterPro" id="IPR007793">
    <property type="entry name" value="DivIVA_fam"/>
</dbReference>
<evidence type="ECO:0000256" key="8">
    <source>
        <dbReference type="ARBA" id="ARBA00031737"/>
    </source>
</evidence>
<evidence type="ECO:0000256" key="1">
    <source>
        <dbReference type="ARBA" id="ARBA00004496"/>
    </source>
</evidence>
<dbReference type="Pfam" id="PF05103">
    <property type="entry name" value="DivIVA"/>
    <property type="match status" value="1"/>
</dbReference>
<feature type="compositionally biased region" description="Low complexity" evidence="10">
    <location>
        <begin position="228"/>
        <end position="242"/>
    </location>
</feature>
<protein>
    <recommendedName>
        <fullName evidence="3">Cell wall synthesis protein Wag31</fullName>
    </recommendedName>
    <alternativeName>
        <fullName evidence="8">Antigen 84</fullName>
    </alternativeName>
</protein>
<evidence type="ECO:0000313" key="11">
    <source>
        <dbReference type="EMBL" id="SFT50651.1"/>
    </source>
</evidence>
<keyword evidence="6 9" id="KW-0175">Coiled coil</keyword>
<reference evidence="12" key="1">
    <citation type="submission" date="2016-10" db="EMBL/GenBank/DDBJ databases">
        <authorList>
            <person name="Varghese N."/>
            <person name="Submissions S."/>
        </authorList>
    </citation>
    <scope>NUCLEOTIDE SEQUENCE [LARGE SCALE GENOMIC DNA]</scope>
    <source>
        <strain evidence="12">DSM 46136</strain>
    </source>
</reference>
<keyword evidence="4" id="KW-0963">Cytoplasm</keyword>
<evidence type="ECO:0000256" key="5">
    <source>
        <dbReference type="ARBA" id="ARBA00022618"/>
    </source>
</evidence>
<keyword evidence="12" id="KW-1185">Reference proteome</keyword>
<evidence type="ECO:0000256" key="3">
    <source>
        <dbReference type="ARBA" id="ARBA00018787"/>
    </source>
</evidence>
<comment type="subcellular location">
    <subcellularLocation>
        <location evidence="1">Cytoplasm</location>
    </subcellularLocation>
</comment>
<organism evidence="11 12">
    <name type="scientific">Geodermatophilus amargosae</name>
    <dbReference type="NCBI Taxonomy" id="1296565"/>
    <lineage>
        <taxon>Bacteria</taxon>
        <taxon>Bacillati</taxon>
        <taxon>Actinomycetota</taxon>
        <taxon>Actinomycetes</taxon>
        <taxon>Geodermatophilales</taxon>
        <taxon>Geodermatophilaceae</taxon>
        <taxon>Geodermatophilus</taxon>
    </lineage>
</organism>
<feature type="compositionally biased region" description="Low complexity" evidence="10">
    <location>
        <begin position="200"/>
        <end position="215"/>
    </location>
</feature>
<proteinExistence type="inferred from homology"/>
<feature type="coiled-coil region" evidence="9">
    <location>
        <begin position="44"/>
        <end position="71"/>
    </location>
</feature>
<dbReference type="STRING" id="1296565.SAMN05660657_01140"/>
<dbReference type="OrthoDB" id="4210347at2"/>
<dbReference type="GO" id="GO:0005737">
    <property type="term" value="C:cytoplasm"/>
    <property type="evidence" value="ECO:0007669"/>
    <property type="project" value="UniProtKB-SubCell"/>
</dbReference>
<evidence type="ECO:0000256" key="9">
    <source>
        <dbReference type="SAM" id="Coils"/>
    </source>
</evidence>
<evidence type="ECO:0000313" key="12">
    <source>
        <dbReference type="Proteomes" id="UP000199546"/>
    </source>
</evidence>
<dbReference type="EMBL" id="FPBA01000003">
    <property type="protein sequence ID" value="SFT50651.1"/>
    <property type="molecule type" value="Genomic_DNA"/>
</dbReference>
<keyword evidence="7" id="KW-0131">Cell cycle</keyword>
<dbReference type="PANTHER" id="PTHR35794">
    <property type="entry name" value="CELL DIVISION PROTEIN DIVIVA"/>
    <property type="match status" value="1"/>
</dbReference>
<dbReference type="RefSeq" id="WP_093578457.1">
    <property type="nucleotide sequence ID" value="NZ_FPBA01000003.1"/>
</dbReference>
<dbReference type="NCBIfam" id="TIGR03544">
    <property type="entry name" value="DivI1A_domain"/>
    <property type="match status" value="1"/>
</dbReference>
<evidence type="ECO:0000256" key="10">
    <source>
        <dbReference type="SAM" id="MobiDB-lite"/>
    </source>
</evidence>
<sequence length="271" mass="28845">MTMTADDMTPRGRRLTPADVREVRFARSTILHPGYSDTEVDRFLDRVGEELARLHAEKAELRDRVQALRAQVGDEQPREAPTAHAVSLLAVAQQTADRYVAEAESFSRVMVSEAQQQYEEQLQTAREKVGAMIQAAHEAAARIVADGGGPAPAGDARTAEELQEQVAYLQAFGQACRTQLRAYLEALLADVEQAWGRSDPAAVPVPRSAPRTARPTPAPESPPPVAGPAPAAEPTTVEAAAVLLGEQSLGPGSADDAPRQVSGAGATLDRS</sequence>
<evidence type="ECO:0000256" key="4">
    <source>
        <dbReference type="ARBA" id="ARBA00022490"/>
    </source>
</evidence>
<accession>A0A1I6YK88</accession>
<dbReference type="AlphaFoldDB" id="A0A1I6YK88"/>
<feature type="region of interest" description="Disordered" evidence="10">
    <location>
        <begin position="199"/>
        <end position="271"/>
    </location>
</feature>